<accession>X1EQU4</accession>
<feature type="non-terminal residue" evidence="1">
    <location>
        <position position="1"/>
    </location>
</feature>
<gene>
    <name evidence="1" type="ORF">S03H2_10497</name>
</gene>
<reference evidence="1" key="1">
    <citation type="journal article" date="2014" name="Front. Microbiol.">
        <title>High frequency of phylogenetically diverse reductive dehalogenase-homologous genes in deep subseafloor sedimentary metagenomes.</title>
        <authorList>
            <person name="Kawai M."/>
            <person name="Futagami T."/>
            <person name="Toyoda A."/>
            <person name="Takaki Y."/>
            <person name="Nishi S."/>
            <person name="Hori S."/>
            <person name="Arai W."/>
            <person name="Tsubouchi T."/>
            <person name="Morono Y."/>
            <person name="Uchiyama I."/>
            <person name="Ito T."/>
            <person name="Fujiyama A."/>
            <person name="Inagaki F."/>
            <person name="Takami H."/>
        </authorList>
    </citation>
    <scope>NUCLEOTIDE SEQUENCE</scope>
    <source>
        <strain evidence="1">Expedition CK06-06</strain>
    </source>
</reference>
<evidence type="ECO:0000313" key="1">
    <source>
        <dbReference type="EMBL" id="GAH35776.1"/>
    </source>
</evidence>
<dbReference type="EMBL" id="BARU01005398">
    <property type="protein sequence ID" value="GAH35776.1"/>
    <property type="molecule type" value="Genomic_DNA"/>
</dbReference>
<organism evidence="1">
    <name type="scientific">marine sediment metagenome</name>
    <dbReference type="NCBI Taxonomy" id="412755"/>
    <lineage>
        <taxon>unclassified sequences</taxon>
        <taxon>metagenomes</taxon>
        <taxon>ecological metagenomes</taxon>
    </lineage>
</organism>
<sequence length="416" mass="46745">ALSLIKDALIRISHKYPDLVAVDKVQNFEVTMLLSKEDWPYHKNTFRYLRALLKGNMLWLAFAEPGVGLAGINLTENRLASVQHVNCDRGTVLHENAKSIKISGSITGIADVGNECYISIRDVGLVRFPHNTAKSTEFQSSPRILTGEDGLPSVSITGMAAVDNKLWIAYGGRGKESGLIIYGPQSGNWETVFCSSLNGDDPFSSGQTYAISSLTSGPKNKLFFLLGEREHDPKINYQLEQYWGLWKINTDTKQAKHLWHDDQFPLILENIDDFGQSWWLRDVRSLIRFDPVSETAAFIMGWSRVLRKADPMPQLSQDLFVPKKIEYSFTSSGFIIDLRTAVVYQDKLWARLGESQLIILHKGKGFEEAEIIDNNILNGEKVLRFFSTPYGLIAIGEGTAGLIETQLKKQDIKEDN</sequence>
<protein>
    <submittedName>
        <fullName evidence="1">Uncharacterized protein</fullName>
    </submittedName>
</protein>
<dbReference type="Gene3D" id="2.130.10.10">
    <property type="entry name" value="YVTN repeat-like/Quinoprotein amine dehydrogenase"/>
    <property type="match status" value="1"/>
</dbReference>
<name>X1EQU4_9ZZZZ</name>
<proteinExistence type="predicted"/>
<dbReference type="InterPro" id="IPR015943">
    <property type="entry name" value="WD40/YVTN_repeat-like_dom_sf"/>
</dbReference>
<comment type="caution">
    <text evidence="1">The sequence shown here is derived from an EMBL/GenBank/DDBJ whole genome shotgun (WGS) entry which is preliminary data.</text>
</comment>
<dbReference type="AlphaFoldDB" id="X1EQU4"/>